<dbReference type="OrthoDB" id="964968at2"/>
<dbReference type="RefSeq" id="WP_154175643.1">
    <property type="nucleotide sequence ID" value="NZ_WJXZ01000007.1"/>
</dbReference>
<proteinExistence type="predicted"/>
<dbReference type="EMBL" id="WJXZ01000007">
    <property type="protein sequence ID" value="MRS62258.1"/>
    <property type="molecule type" value="Genomic_DNA"/>
</dbReference>
<protein>
    <submittedName>
        <fullName evidence="1">Uncharacterized protein</fullName>
    </submittedName>
</protein>
<organism evidence="1 2">
    <name type="scientific">Larkinella terrae</name>
    <dbReference type="NCBI Taxonomy" id="2025311"/>
    <lineage>
        <taxon>Bacteria</taxon>
        <taxon>Pseudomonadati</taxon>
        <taxon>Bacteroidota</taxon>
        <taxon>Cytophagia</taxon>
        <taxon>Cytophagales</taxon>
        <taxon>Spirosomataceae</taxon>
        <taxon>Larkinella</taxon>
    </lineage>
</organism>
<comment type="caution">
    <text evidence="1">The sequence shown here is derived from an EMBL/GenBank/DDBJ whole genome shotgun (WGS) entry which is preliminary data.</text>
</comment>
<keyword evidence="2" id="KW-1185">Reference proteome</keyword>
<reference evidence="1 2" key="1">
    <citation type="journal article" date="2018" name="Antonie Van Leeuwenhoek">
        <title>Larkinella terrae sp. nov., isolated from soil on Jeju Island, South Korea.</title>
        <authorList>
            <person name="Ten L.N."/>
            <person name="Jeon J."/>
            <person name="Park S.J."/>
            <person name="Park S."/>
            <person name="Lee S.Y."/>
            <person name="Kim M.K."/>
            <person name="Jung H.Y."/>
        </authorList>
    </citation>
    <scope>NUCLEOTIDE SEQUENCE [LARGE SCALE GENOMIC DNA]</scope>
    <source>
        <strain evidence="1 2">KCTC 52001</strain>
    </source>
</reference>
<gene>
    <name evidence="1" type="ORF">GJJ30_13240</name>
</gene>
<sequence>MTLDEFAALNLDASSHFLTLKLKGAESLIQPIKLHDPLPETDDAFLSYLLFVGKRKIFSAVPYEFSGRVAFRPGQVKLEQIESIVEMPFIVRNNWSSNFKT</sequence>
<accession>A0A7K0ELD3</accession>
<dbReference type="AlphaFoldDB" id="A0A7K0ELD3"/>
<evidence type="ECO:0000313" key="2">
    <source>
        <dbReference type="Proteomes" id="UP000441754"/>
    </source>
</evidence>
<name>A0A7K0ELD3_9BACT</name>
<dbReference type="Proteomes" id="UP000441754">
    <property type="component" value="Unassembled WGS sequence"/>
</dbReference>
<evidence type="ECO:0000313" key="1">
    <source>
        <dbReference type="EMBL" id="MRS62258.1"/>
    </source>
</evidence>